<evidence type="ECO:0000313" key="2">
    <source>
        <dbReference type="EMBL" id="KUM99094.1"/>
    </source>
</evidence>
<dbReference type="EMBL" id="LMWN01000068">
    <property type="protein sequence ID" value="KUM99094.1"/>
    <property type="molecule type" value="Genomic_DNA"/>
</dbReference>
<reference evidence="2 3" key="1">
    <citation type="submission" date="2015-10" db="EMBL/GenBank/DDBJ databases">
        <title>Draft genome sequence of Streptomyces yokosukanensis DSM 40224, type strain for the species Streptomyces yokosukanensis.</title>
        <authorList>
            <person name="Ruckert C."/>
            <person name="Winkler A."/>
            <person name="Kalinowski J."/>
            <person name="Kampfer P."/>
            <person name="Glaeser S."/>
        </authorList>
    </citation>
    <scope>NUCLEOTIDE SEQUENCE [LARGE SCALE GENOMIC DNA]</scope>
    <source>
        <strain evidence="2 3">DSM 40224</strain>
    </source>
</reference>
<dbReference type="OrthoDB" id="4237217at2"/>
<proteinExistence type="predicted"/>
<feature type="chain" id="PRO_5038595999" evidence="1">
    <location>
        <begin position="29"/>
        <end position="163"/>
    </location>
</feature>
<name>A0A101NTT6_9ACTN</name>
<feature type="signal peptide" evidence="1">
    <location>
        <begin position="1"/>
        <end position="28"/>
    </location>
</feature>
<keyword evidence="1" id="KW-0732">Signal</keyword>
<evidence type="ECO:0000256" key="1">
    <source>
        <dbReference type="SAM" id="SignalP"/>
    </source>
</evidence>
<dbReference type="AlphaFoldDB" id="A0A101NTT6"/>
<gene>
    <name evidence="2" type="ORF">AQI95_40615</name>
</gene>
<dbReference type="RefSeq" id="WP_067136007.1">
    <property type="nucleotide sequence ID" value="NZ_JBFACD010000015.1"/>
</dbReference>
<accession>A0A101NTT6</accession>
<evidence type="ECO:0000313" key="3">
    <source>
        <dbReference type="Proteomes" id="UP000053127"/>
    </source>
</evidence>
<organism evidence="2 3">
    <name type="scientific">Streptomyces yokosukanensis</name>
    <dbReference type="NCBI Taxonomy" id="67386"/>
    <lineage>
        <taxon>Bacteria</taxon>
        <taxon>Bacillati</taxon>
        <taxon>Actinomycetota</taxon>
        <taxon>Actinomycetes</taxon>
        <taxon>Kitasatosporales</taxon>
        <taxon>Streptomycetaceae</taxon>
        <taxon>Streptomyces</taxon>
    </lineage>
</organism>
<comment type="caution">
    <text evidence="2">The sequence shown here is derived from an EMBL/GenBank/DDBJ whole genome shotgun (WGS) entry which is preliminary data.</text>
</comment>
<protein>
    <submittedName>
        <fullName evidence="2">Uncharacterized protein</fullName>
    </submittedName>
</protein>
<keyword evidence="3" id="KW-1185">Reference proteome</keyword>
<sequence length="163" mass="17167">MNHRYVSGAIVLASAAALLAAAGGSSSASPNAAARATAVSTKAPSAAATGATAWKPCHLPAGYKHFFKLDSAKHLSGRTVVRVTPETCKVNTENDEDVVYTPSGAPRSLVFASGASVEVLRDTTTVKVAPKWLVNHKLANSPYFYYRVNGHGQITAMQEIYHP</sequence>
<dbReference type="Proteomes" id="UP000053127">
    <property type="component" value="Unassembled WGS sequence"/>
</dbReference>